<keyword evidence="1" id="KW-0812">Transmembrane</keyword>
<evidence type="ECO:0008006" key="4">
    <source>
        <dbReference type="Google" id="ProtNLM"/>
    </source>
</evidence>
<dbReference type="InterPro" id="IPR046342">
    <property type="entry name" value="CBS_dom_sf"/>
</dbReference>
<evidence type="ECO:0000256" key="1">
    <source>
        <dbReference type="SAM" id="Phobius"/>
    </source>
</evidence>
<keyword evidence="3" id="KW-1185">Reference proteome</keyword>
<dbReference type="RefSeq" id="WP_126041162.1">
    <property type="nucleotide sequence ID" value="NZ_CP034438.1"/>
</dbReference>
<keyword evidence="1" id="KW-1133">Transmembrane helix</keyword>
<accession>A0A3S8ZAD5</accession>
<dbReference type="EMBL" id="CP034438">
    <property type="protein sequence ID" value="AZN30432.1"/>
    <property type="molecule type" value="Genomic_DNA"/>
</dbReference>
<feature type="transmembrane region" description="Helical" evidence="1">
    <location>
        <begin position="49"/>
        <end position="71"/>
    </location>
</feature>
<organism evidence="2 3">
    <name type="scientific">Flaviflexus salsibiostraticola</name>
    <dbReference type="NCBI Taxonomy" id="1282737"/>
    <lineage>
        <taxon>Bacteria</taxon>
        <taxon>Bacillati</taxon>
        <taxon>Actinomycetota</taxon>
        <taxon>Actinomycetes</taxon>
        <taxon>Actinomycetales</taxon>
        <taxon>Actinomycetaceae</taxon>
        <taxon>Flaviflexus</taxon>
    </lineage>
</organism>
<dbReference type="AlphaFoldDB" id="A0A3S8ZAD5"/>
<sequence>MARTVNEDAAVRSKLALWVCIAGVVGICAISIVLLWFSTDASRPEMARLVYASVLPLIGTWVGTILAFYFAKENLQAASTTTLETLKLSGVFSEETKVVDVMISVGSISPLRRVANKGEAGELKLQDLYNSMRESKNSRVPILTTSGVALMVVHEPDIDKYAQAKGSSAASLAADETVARMLAIPELKQGLETFIALPETATVGDARRAFDKAPLAKDLFVTSNGKTSGHVLGWITLSDLARSM</sequence>
<gene>
    <name evidence="2" type="ORF">EJO69_09035</name>
</gene>
<evidence type="ECO:0000313" key="3">
    <source>
        <dbReference type="Proteomes" id="UP000270021"/>
    </source>
</evidence>
<proteinExistence type="predicted"/>
<dbReference type="KEGG" id="fsl:EJO69_09035"/>
<feature type="transmembrane region" description="Helical" evidence="1">
    <location>
        <begin position="15"/>
        <end position="37"/>
    </location>
</feature>
<dbReference type="OrthoDB" id="4582921at2"/>
<dbReference type="Proteomes" id="UP000270021">
    <property type="component" value="Chromosome"/>
</dbReference>
<dbReference type="SUPFAM" id="SSF54631">
    <property type="entry name" value="CBS-domain pair"/>
    <property type="match status" value="1"/>
</dbReference>
<keyword evidence="1" id="KW-0472">Membrane</keyword>
<name>A0A3S8ZAD5_9ACTO</name>
<reference evidence="2 3" key="1">
    <citation type="submission" date="2018-12" db="EMBL/GenBank/DDBJ databases">
        <title>Complete genome sequence of Flaviflexus salsibiostraticola KCTC 33148.</title>
        <authorList>
            <person name="Bae J.-W."/>
        </authorList>
    </citation>
    <scope>NUCLEOTIDE SEQUENCE [LARGE SCALE GENOMIC DNA]</scope>
    <source>
        <strain evidence="2 3">KCTC 33148</strain>
    </source>
</reference>
<evidence type="ECO:0000313" key="2">
    <source>
        <dbReference type="EMBL" id="AZN30432.1"/>
    </source>
</evidence>
<dbReference type="Gene3D" id="3.10.580.10">
    <property type="entry name" value="CBS-domain"/>
    <property type="match status" value="1"/>
</dbReference>
<protein>
    <recommendedName>
        <fullName evidence="4">CBS domain-containing protein</fullName>
    </recommendedName>
</protein>